<comment type="caution">
    <text evidence="2">The sequence shown here is derived from an EMBL/GenBank/DDBJ whole genome shotgun (WGS) entry which is preliminary data.</text>
</comment>
<keyword evidence="1" id="KW-0732">Signal</keyword>
<dbReference type="Proteomes" id="UP000798808">
    <property type="component" value="Unassembled WGS sequence"/>
</dbReference>
<evidence type="ECO:0000256" key="1">
    <source>
        <dbReference type="SAM" id="SignalP"/>
    </source>
</evidence>
<name>A0ABW9RXP3_9BACT</name>
<organism evidence="2 3">
    <name type="scientific">Fulvivirga kasyanovii</name>
    <dbReference type="NCBI Taxonomy" id="396812"/>
    <lineage>
        <taxon>Bacteria</taxon>
        <taxon>Pseudomonadati</taxon>
        <taxon>Bacteroidota</taxon>
        <taxon>Cytophagia</taxon>
        <taxon>Cytophagales</taxon>
        <taxon>Fulvivirgaceae</taxon>
        <taxon>Fulvivirga</taxon>
    </lineage>
</organism>
<feature type="signal peptide" evidence="1">
    <location>
        <begin position="1"/>
        <end position="18"/>
    </location>
</feature>
<reference evidence="2 3" key="1">
    <citation type="submission" date="2019-02" db="EMBL/GenBank/DDBJ databases">
        <authorList>
            <person name="Goldberg S.R."/>
            <person name="Haltli B.A."/>
            <person name="Correa H."/>
            <person name="Russell K.G."/>
        </authorList>
    </citation>
    <scope>NUCLEOTIDE SEQUENCE [LARGE SCALE GENOMIC DNA]</scope>
    <source>
        <strain evidence="2 3">JCM 16186</strain>
    </source>
</reference>
<protein>
    <submittedName>
        <fullName evidence="2">Type IX secretion system membrane protein PorP/SprF</fullName>
    </submittedName>
</protein>
<dbReference type="NCBIfam" id="TIGR03519">
    <property type="entry name" value="T9SS_PorP_fam"/>
    <property type="match status" value="1"/>
</dbReference>
<dbReference type="Pfam" id="PF11751">
    <property type="entry name" value="PorP_SprF"/>
    <property type="match status" value="1"/>
</dbReference>
<gene>
    <name evidence="2" type="ORF">E1163_28885</name>
</gene>
<feature type="chain" id="PRO_5047346573" evidence="1">
    <location>
        <begin position="19"/>
        <end position="344"/>
    </location>
</feature>
<dbReference type="EMBL" id="SMLW01000677">
    <property type="protein sequence ID" value="MTI29012.1"/>
    <property type="molecule type" value="Genomic_DNA"/>
</dbReference>
<evidence type="ECO:0000313" key="2">
    <source>
        <dbReference type="EMBL" id="MTI29012.1"/>
    </source>
</evidence>
<keyword evidence="3" id="KW-1185">Reference proteome</keyword>
<dbReference type="RefSeq" id="WP_155177097.1">
    <property type="nucleotide sequence ID" value="NZ_BAAAFL010000012.1"/>
</dbReference>
<dbReference type="InterPro" id="IPR019861">
    <property type="entry name" value="PorP/SprF_Bacteroidetes"/>
</dbReference>
<evidence type="ECO:0000313" key="3">
    <source>
        <dbReference type="Proteomes" id="UP000798808"/>
    </source>
</evidence>
<sequence>MRRLIFIILVLLSLGAKAQIQDVKFSQFFNFPLNINPAATGNITETYRVAGIYRQQWSSINAEFVTFGISGDVRFNKGFRPGDSFGVGLYAIDDHLGDNIMQNQEIGLNLAYHFPLDFQARHIISAGAGFSYAISSVNIDKLIFESQYQGFVYDVNVPHGEPFTSDQQANYDVNAGISYTFLINPKWQTSIGAGLQNIIDPQEGFFSDSLARVGMKRKVLSGSVKYKVNNRLALVPRWLATMEQQATEISTGVVAEYDIFPDKDLQLDLGLFGQWSEYATIYAGAAIKGVEVHASYDFAISGLKNLASADEAGQGSPGVFELSLIYRGRTKKNTGSYIIPCRTF</sequence>
<proteinExistence type="predicted"/>
<accession>A0ABW9RXP3</accession>